<evidence type="ECO:0000256" key="3">
    <source>
        <dbReference type="ARBA" id="ARBA00043995"/>
    </source>
</evidence>
<dbReference type="InterPro" id="IPR011910">
    <property type="entry name" value="RfaF"/>
</dbReference>
<dbReference type="EMBL" id="DSVQ01000006">
    <property type="protein sequence ID" value="HGT38252.1"/>
    <property type="molecule type" value="Genomic_DNA"/>
</dbReference>
<reference evidence="6" key="1">
    <citation type="journal article" date="2020" name="mSystems">
        <title>Genome- and Community-Level Interaction Insights into Carbon Utilization and Element Cycling Functions of Hydrothermarchaeota in Hydrothermal Sediment.</title>
        <authorList>
            <person name="Zhou Z."/>
            <person name="Liu Y."/>
            <person name="Xu W."/>
            <person name="Pan J."/>
            <person name="Luo Z.H."/>
            <person name="Li M."/>
        </authorList>
    </citation>
    <scope>NUCLEOTIDE SEQUENCE [LARGE SCALE GENOMIC DNA]</scope>
    <source>
        <strain evidence="6">SpSt-508</strain>
    </source>
</reference>
<dbReference type="Pfam" id="PF01075">
    <property type="entry name" value="Glyco_transf_9"/>
    <property type="match status" value="1"/>
</dbReference>
<evidence type="ECO:0000256" key="1">
    <source>
        <dbReference type="ARBA" id="ARBA00022676"/>
    </source>
</evidence>
<keyword evidence="2 6" id="KW-0808">Transferase</keyword>
<evidence type="ECO:0000256" key="2">
    <source>
        <dbReference type="ARBA" id="ARBA00022679"/>
    </source>
</evidence>
<gene>
    <name evidence="6" type="primary">waaF</name>
    <name evidence="6" type="ORF">ENS64_03155</name>
</gene>
<accession>A0A7C4LJ32</accession>
<name>A0A7C4LJ32_9PLAN</name>
<proteinExistence type="inferred from homology"/>
<evidence type="ECO:0000313" key="6">
    <source>
        <dbReference type="EMBL" id="HGT38252.1"/>
    </source>
</evidence>
<dbReference type="Gene3D" id="3.40.50.2000">
    <property type="entry name" value="Glycogen Phosphorylase B"/>
    <property type="match status" value="2"/>
</dbReference>
<dbReference type="PANTHER" id="PTHR30160:SF7">
    <property type="entry name" value="ADP-HEPTOSE--LPS HEPTOSYLTRANSFERASE 2"/>
    <property type="match status" value="1"/>
</dbReference>
<dbReference type="GO" id="GO:0008713">
    <property type="term" value="F:ADP-heptose-lipopolysaccharide heptosyltransferase activity"/>
    <property type="evidence" value="ECO:0007669"/>
    <property type="project" value="UniProtKB-EC"/>
</dbReference>
<dbReference type="EC" id="2.4.99.24" evidence="4"/>
<sequence>MKLALFLPNWVGDAVMATPALQAIRREYPRAEIVAVMRPVIGDVLTGLHLFDRELHVDRRSPSPELTGRRLVKRLRGERCDTAVLFPNSIRSAWWAWRAGIRRRIGFARDLRGWLLTDRLVPQPKSRPHPVLDEYLRLAERLGCRNLSLPMALAVLPKDRETLDAFWSSYPSQWRQSVVCLNTGGAFGPAKNWPKEYFAELARRITDQLDRTVLVVCGPAERDDARWIAAQAGRPTVLSLANVPLSVGLTKAAIAEANLLVTTDSGPRHFAAALGIPSVVLFGPTHPAWSDTRDPRTISLQLPVDCGPCQRPKCPFAHHRCMRELTVDAVFRAVHRALREFPASGSRSAA</sequence>
<comment type="caution">
    <text evidence="6">The sequence shown here is derived from an EMBL/GenBank/DDBJ whole genome shotgun (WGS) entry which is preliminary data.</text>
</comment>
<dbReference type="CDD" id="cd03789">
    <property type="entry name" value="GT9_LPS_heptosyltransferase"/>
    <property type="match status" value="1"/>
</dbReference>
<dbReference type="InterPro" id="IPR002201">
    <property type="entry name" value="Glyco_trans_9"/>
</dbReference>
<dbReference type="AlphaFoldDB" id="A0A7C4LJ32"/>
<dbReference type="GO" id="GO:0005829">
    <property type="term" value="C:cytosol"/>
    <property type="evidence" value="ECO:0007669"/>
    <property type="project" value="TreeGrafter"/>
</dbReference>
<dbReference type="InterPro" id="IPR051199">
    <property type="entry name" value="LPS_LOS_Heptosyltrfase"/>
</dbReference>
<protein>
    <recommendedName>
        <fullName evidence="4">lipopolysaccharide heptosyltransferase II</fullName>
        <ecNumber evidence="4">2.4.99.24</ecNumber>
    </recommendedName>
</protein>
<dbReference type="PANTHER" id="PTHR30160">
    <property type="entry name" value="TETRAACYLDISACCHARIDE 4'-KINASE-RELATED"/>
    <property type="match status" value="1"/>
</dbReference>
<evidence type="ECO:0000256" key="4">
    <source>
        <dbReference type="ARBA" id="ARBA00044042"/>
    </source>
</evidence>
<comment type="similarity">
    <text evidence="3">Belongs to the glycosyltransferase 9 family.</text>
</comment>
<dbReference type="NCBIfam" id="TIGR02195">
    <property type="entry name" value="heptsyl_trn_II"/>
    <property type="match status" value="1"/>
</dbReference>
<keyword evidence="1" id="KW-0328">Glycosyltransferase</keyword>
<evidence type="ECO:0000256" key="5">
    <source>
        <dbReference type="ARBA" id="ARBA00047503"/>
    </source>
</evidence>
<dbReference type="SUPFAM" id="SSF53756">
    <property type="entry name" value="UDP-Glycosyltransferase/glycogen phosphorylase"/>
    <property type="match status" value="1"/>
</dbReference>
<organism evidence="6">
    <name type="scientific">Schlesneria paludicola</name>
    <dbReference type="NCBI Taxonomy" id="360056"/>
    <lineage>
        <taxon>Bacteria</taxon>
        <taxon>Pseudomonadati</taxon>
        <taxon>Planctomycetota</taxon>
        <taxon>Planctomycetia</taxon>
        <taxon>Planctomycetales</taxon>
        <taxon>Planctomycetaceae</taxon>
        <taxon>Schlesneria</taxon>
    </lineage>
</organism>
<comment type="catalytic activity">
    <reaction evidence="5">
        <text>an L-alpha-D-Hep-(1-&gt;5)-[alpha-Kdo-(2-&gt;4)]-alpha-Kdo-(2-&gt;6)-lipid A + ADP-L-glycero-beta-D-manno-heptose = an L-alpha-D-Hep-(1-&gt;3)-L-alpha-D-Hep-(1-&gt;5)-[alpha-Kdo-(2-&gt;4)]-alpha-Kdo-(2-&gt;6)-lipid A + ADP + H(+)</text>
        <dbReference type="Rhea" id="RHEA:74071"/>
        <dbReference type="ChEBI" id="CHEBI:15378"/>
        <dbReference type="ChEBI" id="CHEBI:61506"/>
        <dbReference type="ChEBI" id="CHEBI:193068"/>
        <dbReference type="ChEBI" id="CHEBI:193069"/>
        <dbReference type="ChEBI" id="CHEBI:456216"/>
        <dbReference type="EC" id="2.4.99.24"/>
    </reaction>
</comment>
<dbReference type="GO" id="GO:0009244">
    <property type="term" value="P:lipopolysaccharide core region biosynthetic process"/>
    <property type="evidence" value="ECO:0007669"/>
    <property type="project" value="TreeGrafter"/>
</dbReference>